<name>A0ABM3ZFK1_PANGU</name>
<dbReference type="PANTHER" id="PTHR24061:SF599">
    <property type="entry name" value="G-PROTEIN COUPLED RECEPTORS FAMILY 3 PROFILE DOMAIN-CONTAINING PROTEIN"/>
    <property type="match status" value="1"/>
</dbReference>
<evidence type="ECO:0000259" key="1">
    <source>
        <dbReference type="Pfam" id="PF07562"/>
    </source>
</evidence>
<dbReference type="InterPro" id="IPR038550">
    <property type="entry name" value="GPCR_3_9-Cys_sf"/>
</dbReference>
<dbReference type="GeneID" id="132711674"/>
<proteinExistence type="predicted"/>
<protein>
    <submittedName>
        <fullName evidence="3">Vomeronasal type-2 receptor 26-like</fullName>
    </submittedName>
</protein>
<accession>A0ABM3ZFK1</accession>
<evidence type="ECO:0000313" key="3">
    <source>
        <dbReference type="RefSeq" id="XP_060547147.1"/>
    </source>
</evidence>
<dbReference type="Proteomes" id="UP001652622">
    <property type="component" value="Unplaced"/>
</dbReference>
<sequence length="92" mass="10691">MKIMSWVYLPKKNLMKDQLVTIERQGLTINQDHLSWLKLHNRSLPQSKCVEKCHPGFVKQKREGEPFCCYDCVPCPEGTISTQEGTSEFFET</sequence>
<dbReference type="Gene3D" id="2.10.50.30">
    <property type="entry name" value="GPCR, family 3, nine cysteines domain"/>
    <property type="match status" value="1"/>
</dbReference>
<gene>
    <name evidence="3" type="primary">LOC132711674</name>
</gene>
<feature type="domain" description="GPCR family 3 nine cysteines" evidence="1">
    <location>
        <begin position="45"/>
        <end position="84"/>
    </location>
</feature>
<dbReference type="Pfam" id="PF07562">
    <property type="entry name" value="NCD3G"/>
    <property type="match status" value="1"/>
</dbReference>
<evidence type="ECO:0000313" key="2">
    <source>
        <dbReference type="Proteomes" id="UP001652622"/>
    </source>
</evidence>
<dbReference type="RefSeq" id="XP_060547147.1">
    <property type="nucleotide sequence ID" value="XM_060691164.1"/>
</dbReference>
<dbReference type="PANTHER" id="PTHR24061">
    <property type="entry name" value="CALCIUM-SENSING RECEPTOR-RELATED"/>
    <property type="match status" value="1"/>
</dbReference>
<reference evidence="3" key="1">
    <citation type="submission" date="2025-08" db="UniProtKB">
        <authorList>
            <consortium name="RefSeq"/>
        </authorList>
    </citation>
    <scope>IDENTIFICATION</scope>
    <source>
        <tissue evidence="3">Blood</tissue>
    </source>
</reference>
<dbReference type="InterPro" id="IPR000068">
    <property type="entry name" value="GPCR_3_Ca_sens_rcpt-rel"/>
</dbReference>
<organism evidence="2 3">
    <name type="scientific">Pantherophis guttatus</name>
    <name type="common">Corn snake</name>
    <name type="synonym">Elaphe guttata</name>
    <dbReference type="NCBI Taxonomy" id="94885"/>
    <lineage>
        <taxon>Eukaryota</taxon>
        <taxon>Metazoa</taxon>
        <taxon>Chordata</taxon>
        <taxon>Craniata</taxon>
        <taxon>Vertebrata</taxon>
        <taxon>Euteleostomi</taxon>
        <taxon>Lepidosauria</taxon>
        <taxon>Squamata</taxon>
        <taxon>Bifurcata</taxon>
        <taxon>Unidentata</taxon>
        <taxon>Episquamata</taxon>
        <taxon>Toxicofera</taxon>
        <taxon>Serpentes</taxon>
        <taxon>Colubroidea</taxon>
        <taxon>Colubridae</taxon>
        <taxon>Colubrinae</taxon>
        <taxon>Pantherophis</taxon>
    </lineage>
</organism>
<dbReference type="InterPro" id="IPR011500">
    <property type="entry name" value="GPCR_3_9-Cys_dom"/>
</dbReference>
<keyword evidence="2" id="KW-1185">Reference proteome</keyword>